<proteinExistence type="predicted"/>
<dbReference type="SUPFAM" id="SSF47836">
    <property type="entry name" value="Retroviral matrix proteins"/>
    <property type="match status" value="1"/>
</dbReference>
<dbReference type="Gene3D" id="1.10.150.90">
    <property type="entry name" value="Immunodeficiency lentiviruses, gag gene matrix protein p17"/>
    <property type="match status" value="1"/>
</dbReference>
<protein>
    <recommendedName>
        <fullName evidence="4">Retroviral Gag polyprotein M domain-containing protein</fullName>
    </recommendedName>
</protein>
<gene>
    <name evidence="2" type="ORF">DUI87_12091</name>
</gene>
<evidence type="ECO:0008006" key="4">
    <source>
        <dbReference type="Google" id="ProtNLM"/>
    </source>
</evidence>
<evidence type="ECO:0000313" key="2">
    <source>
        <dbReference type="EMBL" id="RMC11178.1"/>
    </source>
</evidence>
<keyword evidence="3" id="KW-1185">Reference proteome</keyword>
<dbReference type="EMBL" id="QRBI01000109">
    <property type="protein sequence ID" value="RMC11178.1"/>
    <property type="molecule type" value="Genomic_DNA"/>
</dbReference>
<reference evidence="2 3" key="1">
    <citation type="submission" date="2018-07" db="EMBL/GenBank/DDBJ databases">
        <title>A high quality draft genome assembly of the barn swallow (H. rustica rustica).</title>
        <authorList>
            <person name="Formenti G."/>
            <person name="Chiara M."/>
            <person name="Poveda L."/>
            <person name="Francoijs K.-J."/>
            <person name="Bonisoli-Alquati A."/>
            <person name="Canova L."/>
            <person name="Gianfranceschi L."/>
            <person name="Horner D.S."/>
            <person name="Saino N."/>
        </authorList>
    </citation>
    <scope>NUCLEOTIDE SEQUENCE [LARGE SCALE GENOMIC DNA]</scope>
    <source>
        <strain evidence="2">Chelidonia</strain>
        <tissue evidence="2">Blood</tissue>
    </source>
</reference>
<comment type="caution">
    <text evidence="2">The sequence shown here is derived from an EMBL/GenBank/DDBJ whole genome shotgun (WGS) entry which is preliminary data.</text>
</comment>
<evidence type="ECO:0000313" key="3">
    <source>
        <dbReference type="Proteomes" id="UP000269221"/>
    </source>
</evidence>
<dbReference type="Proteomes" id="UP000269221">
    <property type="component" value="Unassembled WGS sequence"/>
</dbReference>
<feature type="compositionally biased region" description="Basic and acidic residues" evidence="1">
    <location>
        <begin position="209"/>
        <end position="230"/>
    </location>
</feature>
<feature type="region of interest" description="Disordered" evidence="1">
    <location>
        <begin position="182"/>
        <end position="259"/>
    </location>
</feature>
<organism evidence="2 3">
    <name type="scientific">Hirundo rustica rustica</name>
    <dbReference type="NCBI Taxonomy" id="333673"/>
    <lineage>
        <taxon>Eukaryota</taxon>
        <taxon>Metazoa</taxon>
        <taxon>Chordata</taxon>
        <taxon>Craniata</taxon>
        <taxon>Vertebrata</taxon>
        <taxon>Euteleostomi</taxon>
        <taxon>Archelosauria</taxon>
        <taxon>Archosauria</taxon>
        <taxon>Dinosauria</taxon>
        <taxon>Saurischia</taxon>
        <taxon>Theropoda</taxon>
        <taxon>Coelurosauria</taxon>
        <taxon>Aves</taxon>
        <taxon>Neognathae</taxon>
        <taxon>Neoaves</taxon>
        <taxon>Telluraves</taxon>
        <taxon>Australaves</taxon>
        <taxon>Passeriformes</taxon>
        <taxon>Sylvioidea</taxon>
        <taxon>Hirundinidae</taxon>
        <taxon>Hirundo</taxon>
    </lineage>
</organism>
<sequence>MAAQRLDQLGGEDAPGPARRMEGLVKVISQIHNQWGIDCKPKDFTLTVLRLLQIGVIERAVVILHPEIWDKCTKALAEETMSSGSGKNLKLWGKVVQALQKALQEQETRGAAQNCLRITPQRGVGVTTHTVNESGQIVSESGQTVSESGQTVSESCQTVNVSCQKVSKSVQAVNEVGFAECKDSREQRLSPKPSSPGPPTEGKGQAKSFWDRLAEEARNAAAKSESKSAGERPPPYAPQDGAEPLREGRNVAGGTKNVR</sequence>
<dbReference type="InterPro" id="IPR010999">
    <property type="entry name" value="Retrovr_matrix"/>
</dbReference>
<evidence type="ECO:0000256" key="1">
    <source>
        <dbReference type="SAM" id="MobiDB-lite"/>
    </source>
</evidence>
<dbReference type="OrthoDB" id="9218411at2759"/>
<dbReference type="InterPro" id="IPR012344">
    <property type="entry name" value="Matrix_HIV/RSV_N"/>
</dbReference>
<accession>A0A3M0KDA3</accession>
<dbReference type="AlphaFoldDB" id="A0A3M0KDA3"/>
<name>A0A3M0KDA3_HIRRU</name>